<feature type="compositionally biased region" description="Low complexity" evidence="1">
    <location>
        <begin position="19"/>
        <end position="39"/>
    </location>
</feature>
<dbReference type="VEuPathDB" id="FungiDB:SPRG_02216"/>
<dbReference type="RefSeq" id="XP_012196157.1">
    <property type="nucleotide sequence ID" value="XM_012340767.1"/>
</dbReference>
<evidence type="ECO:0000313" key="3">
    <source>
        <dbReference type="Proteomes" id="UP000030745"/>
    </source>
</evidence>
<organism evidence="2 3">
    <name type="scientific">Saprolegnia parasitica (strain CBS 223.65)</name>
    <dbReference type="NCBI Taxonomy" id="695850"/>
    <lineage>
        <taxon>Eukaryota</taxon>
        <taxon>Sar</taxon>
        <taxon>Stramenopiles</taxon>
        <taxon>Oomycota</taxon>
        <taxon>Saprolegniomycetes</taxon>
        <taxon>Saprolegniales</taxon>
        <taxon>Saprolegniaceae</taxon>
        <taxon>Saprolegnia</taxon>
    </lineage>
</organism>
<accession>A0A067CRR4</accession>
<reference evidence="2 3" key="1">
    <citation type="journal article" date="2013" name="PLoS Genet.">
        <title>Distinctive expansion of potential virulence genes in the genome of the oomycete fish pathogen Saprolegnia parasitica.</title>
        <authorList>
            <person name="Jiang R.H."/>
            <person name="de Bruijn I."/>
            <person name="Haas B.J."/>
            <person name="Belmonte R."/>
            <person name="Lobach L."/>
            <person name="Christie J."/>
            <person name="van den Ackerveken G."/>
            <person name="Bottin A."/>
            <person name="Bulone V."/>
            <person name="Diaz-Moreno S.M."/>
            <person name="Dumas B."/>
            <person name="Fan L."/>
            <person name="Gaulin E."/>
            <person name="Govers F."/>
            <person name="Grenville-Briggs L.J."/>
            <person name="Horner N.R."/>
            <person name="Levin J.Z."/>
            <person name="Mammella M."/>
            <person name="Meijer H.J."/>
            <person name="Morris P."/>
            <person name="Nusbaum C."/>
            <person name="Oome S."/>
            <person name="Phillips A.J."/>
            <person name="van Rooyen D."/>
            <person name="Rzeszutek E."/>
            <person name="Saraiva M."/>
            <person name="Secombes C.J."/>
            <person name="Seidl M.F."/>
            <person name="Snel B."/>
            <person name="Stassen J.H."/>
            <person name="Sykes S."/>
            <person name="Tripathy S."/>
            <person name="van den Berg H."/>
            <person name="Vega-Arreguin J.C."/>
            <person name="Wawra S."/>
            <person name="Young S.K."/>
            <person name="Zeng Q."/>
            <person name="Dieguez-Uribeondo J."/>
            <person name="Russ C."/>
            <person name="Tyler B.M."/>
            <person name="van West P."/>
        </authorList>
    </citation>
    <scope>NUCLEOTIDE SEQUENCE [LARGE SCALE GENOMIC DNA]</scope>
    <source>
        <strain evidence="2 3">CBS 223.65</strain>
    </source>
</reference>
<sequence length="269" mass="30278">MAPFAATATGATTIYSTTDATDATPDATTKTGATTVTTTHGSPDATDVDALGVRLRFTFDNAEKYVDNVQQFGRRFGFEACKDGKKVNGRSSAAVRATHMGKLVECKMYCNWRDPRKEGLPRGIKHRSDCMWVLKFRYYPKEKVYRVYEANLNHAHTLHNMATNANGMVLVQCEKDFLPDELALLEKLAVHAIPTSTVREILERDFRGRHYDDDLLHRVLKRVQVAHFGSDEHAISVLFQEGNHIREAGGVFNFELDYTTKLKSMCVQV</sequence>
<evidence type="ECO:0008006" key="4">
    <source>
        <dbReference type="Google" id="ProtNLM"/>
    </source>
</evidence>
<keyword evidence="3" id="KW-1185">Reference proteome</keyword>
<dbReference type="OrthoDB" id="10685170at2759"/>
<dbReference type="Proteomes" id="UP000030745">
    <property type="component" value="Unassembled WGS sequence"/>
</dbReference>
<protein>
    <recommendedName>
        <fullName evidence="4">FAR1 domain-containing protein</fullName>
    </recommendedName>
</protein>
<proteinExistence type="predicted"/>
<dbReference type="GeneID" id="24124779"/>
<dbReference type="EMBL" id="KK583193">
    <property type="protein sequence ID" value="KDO33409.1"/>
    <property type="molecule type" value="Genomic_DNA"/>
</dbReference>
<dbReference type="AlphaFoldDB" id="A0A067CRR4"/>
<dbReference type="KEGG" id="spar:SPRG_02216"/>
<gene>
    <name evidence="2" type="ORF">SPRG_02216</name>
</gene>
<evidence type="ECO:0000256" key="1">
    <source>
        <dbReference type="SAM" id="MobiDB-lite"/>
    </source>
</evidence>
<evidence type="ECO:0000313" key="2">
    <source>
        <dbReference type="EMBL" id="KDO33409.1"/>
    </source>
</evidence>
<name>A0A067CRR4_SAPPC</name>
<feature type="region of interest" description="Disordered" evidence="1">
    <location>
        <begin position="19"/>
        <end position="43"/>
    </location>
</feature>